<dbReference type="OrthoDB" id="1158011at2759"/>
<comment type="caution">
    <text evidence="1">The sequence shown here is derived from an EMBL/GenBank/DDBJ whole genome shotgun (WGS) entry which is preliminary data.</text>
</comment>
<keyword evidence="2" id="KW-1185">Reference proteome</keyword>
<name>A0A507FLL9_9FUNG</name>
<protein>
    <submittedName>
        <fullName evidence="1">Uncharacterized protein</fullName>
    </submittedName>
</protein>
<evidence type="ECO:0000313" key="2">
    <source>
        <dbReference type="Proteomes" id="UP000320333"/>
    </source>
</evidence>
<dbReference type="AlphaFoldDB" id="A0A507FLL9"/>
<sequence length="42" mass="4800">MLEDTITTGSIKTTDEEKMKLAEESLAWNKTHAKFTELFPDV</sequence>
<evidence type="ECO:0000313" key="1">
    <source>
        <dbReference type="EMBL" id="TPX77142.1"/>
    </source>
</evidence>
<accession>A0A507FLL9</accession>
<gene>
    <name evidence="1" type="ORF">CcCBS67573_g01592</name>
</gene>
<proteinExistence type="predicted"/>
<dbReference type="Proteomes" id="UP000320333">
    <property type="component" value="Unassembled WGS sequence"/>
</dbReference>
<reference evidence="1 2" key="1">
    <citation type="journal article" date="2019" name="Sci. Rep.">
        <title>Comparative genomics of chytrid fungi reveal insights into the obligate biotrophic and pathogenic lifestyle of Synchytrium endobioticum.</title>
        <authorList>
            <person name="van de Vossenberg B.T.L.H."/>
            <person name="Warris S."/>
            <person name="Nguyen H.D.T."/>
            <person name="van Gent-Pelzer M.P.E."/>
            <person name="Joly D.L."/>
            <person name="van de Geest H.C."/>
            <person name="Bonants P.J.M."/>
            <person name="Smith D.S."/>
            <person name="Levesque C.A."/>
            <person name="van der Lee T.A.J."/>
        </authorList>
    </citation>
    <scope>NUCLEOTIDE SEQUENCE [LARGE SCALE GENOMIC DNA]</scope>
    <source>
        <strain evidence="1 2">CBS 675.73</strain>
    </source>
</reference>
<organism evidence="1 2">
    <name type="scientific">Chytriomyces confervae</name>
    <dbReference type="NCBI Taxonomy" id="246404"/>
    <lineage>
        <taxon>Eukaryota</taxon>
        <taxon>Fungi</taxon>
        <taxon>Fungi incertae sedis</taxon>
        <taxon>Chytridiomycota</taxon>
        <taxon>Chytridiomycota incertae sedis</taxon>
        <taxon>Chytridiomycetes</taxon>
        <taxon>Chytridiales</taxon>
        <taxon>Chytriomycetaceae</taxon>
        <taxon>Chytriomyces</taxon>
    </lineage>
</organism>
<dbReference type="EMBL" id="QEAP01000027">
    <property type="protein sequence ID" value="TPX77142.1"/>
    <property type="molecule type" value="Genomic_DNA"/>
</dbReference>